<dbReference type="Proteomes" id="UP001589890">
    <property type="component" value="Unassembled WGS sequence"/>
</dbReference>
<protein>
    <recommendedName>
        <fullName evidence="4">DUF4239 domain-containing protein</fullName>
    </recommendedName>
</protein>
<evidence type="ECO:0000313" key="3">
    <source>
        <dbReference type="Proteomes" id="UP001589890"/>
    </source>
</evidence>
<keyword evidence="3" id="KW-1185">Reference proteome</keyword>
<dbReference type="Pfam" id="PF14023">
    <property type="entry name" value="Bestrophin-like"/>
    <property type="match status" value="1"/>
</dbReference>
<feature type="transmembrane region" description="Helical" evidence="1">
    <location>
        <begin position="206"/>
        <end position="227"/>
    </location>
</feature>
<keyword evidence="1" id="KW-0812">Transmembrane</keyword>
<dbReference type="EMBL" id="JBHLTC010000052">
    <property type="protein sequence ID" value="MFC0629350.1"/>
    <property type="molecule type" value="Genomic_DNA"/>
</dbReference>
<organism evidence="2 3">
    <name type="scientific">Kribbella deserti</name>
    <dbReference type="NCBI Taxonomy" id="1926257"/>
    <lineage>
        <taxon>Bacteria</taxon>
        <taxon>Bacillati</taxon>
        <taxon>Actinomycetota</taxon>
        <taxon>Actinomycetes</taxon>
        <taxon>Propionibacteriales</taxon>
        <taxon>Kribbellaceae</taxon>
        <taxon>Kribbella</taxon>
    </lineage>
</organism>
<reference evidence="2 3" key="1">
    <citation type="submission" date="2024-09" db="EMBL/GenBank/DDBJ databases">
        <authorList>
            <person name="Sun Q."/>
            <person name="Mori K."/>
        </authorList>
    </citation>
    <scope>NUCLEOTIDE SEQUENCE [LARGE SCALE GENOMIC DNA]</scope>
    <source>
        <strain evidence="2 3">CGMCC 1.15906</strain>
    </source>
</reference>
<gene>
    <name evidence="2" type="ORF">ACFFGN_35115</name>
</gene>
<proteinExistence type="predicted"/>
<feature type="transmembrane region" description="Helical" evidence="1">
    <location>
        <begin position="44"/>
        <end position="64"/>
    </location>
</feature>
<name>A0ABV6QXX5_9ACTN</name>
<comment type="caution">
    <text evidence="2">The sequence shown here is derived from an EMBL/GenBank/DDBJ whole genome shotgun (WGS) entry which is preliminary data.</text>
</comment>
<evidence type="ECO:0000256" key="1">
    <source>
        <dbReference type="SAM" id="Phobius"/>
    </source>
</evidence>
<evidence type="ECO:0008006" key="4">
    <source>
        <dbReference type="Google" id="ProtNLM"/>
    </source>
</evidence>
<dbReference type="RefSeq" id="WP_380057278.1">
    <property type="nucleotide sequence ID" value="NZ_JBHLTC010000052.1"/>
</dbReference>
<feature type="transmembrane region" description="Helical" evidence="1">
    <location>
        <begin position="7"/>
        <end position="24"/>
    </location>
</feature>
<evidence type="ECO:0000313" key="2">
    <source>
        <dbReference type="EMBL" id="MFC0629350.1"/>
    </source>
</evidence>
<dbReference type="InterPro" id="IPR025333">
    <property type="entry name" value="DUF4239"/>
</dbReference>
<sequence length="255" mass="27550">MSLYLSGTLWLIVVMIATAGLAVVSRKVRHKENREANNELAGQVFTIVGGVNVVIAAFVLISLFDAMDQARDNSYEEANALVGVKWASAALPEPARGKVDELTRSYAIEVKDREWAALREGRPVDTDGWDMLGEIQRTIDTAVTKNDRQEAGRSEAASRVWTVYQARQQRLNAASDGVSAVVWFAIMVGSVMSIALMFMFGGPKVFSYAIIVSMLAGSIGLLLFAIYQLQNPFSGGASVGPEAFVSALARLKQGG</sequence>
<feature type="transmembrane region" description="Helical" evidence="1">
    <location>
        <begin position="177"/>
        <end position="200"/>
    </location>
</feature>
<keyword evidence="1" id="KW-0472">Membrane</keyword>
<keyword evidence="1" id="KW-1133">Transmembrane helix</keyword>
<accession>A0ABV6QXX5</accession>